<dbReference type="AlphaFoldDB" id="A0AAF0UYT5"/>
<protein>
    <submittedName>
        <fullName evidence="1">Uncharacterized protein</fullName>
    </submittedName>
</protein>
<proteinExistence type="predicted"/>
<dbReference type="Proteomes" id="UP001234989">
    <property type="component" value="Chromosome 11"/>
</dbReference>
<keyword evidence="2" id="KW-1185">Reference proteome</keyword>
<accession>A0AAF0UYT5</accession>
<reference evidence="1" key="1">
    <citation type="submission" date="2023-08" db="EMBL/GenBank/DDBJ databases">
        <title>A de novo genome assembly of Solanum verrucosum Schlechtendal, a Mexican diploid species geographically isolated from the other diploid A-genome species in potato relatives.</title>
        <authorList>
            <person name="Hosaka K."/>
        </authorList>
    </citation>
    <scope>NUCLEOTIDE SEQUENCE</scope>
    <source>
        <tissue evidence="1">Young leaves</tissue>
    </source>
</reference>
<evidence type="ECO:0000313" key="1">
    <source>
        <dbReference type="EMBL" id="WMV55237.1"/>
    </source>
</evidence>
<dbReference type="EMBL" id="CP133622">
    <property type="protein sequence ID" value="WMV55237.1"/>
    <property type="molecule type" value="Genomic_DNA"/>
</dbReference>
<name>A0AAF0UYT5_SOLVR</name>
<evidence type="ECO:0000313" key="2">
    <source>
        <dbReference type="Proteomes" id="UP001234989"/>
    </source>
</evidence>
<organism evidence="1 2">
    <name type="scientific">Solanum verrucosum</name>
    <dbReference type="NCBI Taxonomy" id="315347"/>
    <lineage>
        <taxon>Eukaryota</taxon>
        <taxon>Viridiplantae</taxon>
        <taxon>Streptophyta</taxon>
        <taxon>Embryophyta</taxon>
        <taxon>Tracheophyta</taxon>
        <taxon>Spermatophyta</taxon>
        <taxon>Magnoliopsida</taxon>
        <taxon>eudicotyledons</taxon>
        <taxon>Gunneridae</taxon>
        <taxon>Pentapetalae</taxon>
        <taxon>asterids</taxon>
        <taxon>lamiids</taxon>
        <taxon>Solanales</taxon>
        <taxon>Solanaceae</taxon>
        <taxon>Solanoideae</taxon>
        <taxon>Solaneae</taxon>
        <taxon>Solanum</taxon>
    </lineage>
</organism>
<gene>
    <name evidence="1" type="ORF">MTR67_048622</name>
</gene>
<sequence>MKWWRIIPSCIWWTVWKERNGRYFKDKSNSIKKVKWNCIESFYCWCKEQHIEDTEQLVVLLGALQIFTLLFGGFQHTLNTEEYNITNFQKKHIRIILRKYDTCKGRYTLLCIFIST</sequence>